<comment type="caution">
    <text evidence="1">The sequence shown here is derived from an EMBL/GenBank/DDBJ whole genome shotgun (WGS) entry which is preliminary data.</text>
</comment>
<organism evidence="1 2">
    <name type="scientific">Klebsiella oxytoca</name>
    <dbReference type="NCBI Taxonomy" id="571"/>
    <lineage>
        <taxon>Bacteria</taxon>
        <taxon>Pseudomonadati</taxon>
        <taxon>Pseudomonadota</taxon>
        <taxon>Gammaproteobacteria</taxon>
        <taxon>Enterobacterales</taxon>
        <taxon>Enterobacteriaceae</taxon>
        <taxon>Klebsiella/Raoultella group</taxon>
        <taxon>Klebsiella</taxon>
    </lineage>
</organism>
<dbReference type="Proteomes" id="UP000673434">
    <property type="component" value="Unassembled WGS sequence"/>
</dbReference>
<accession>A0AAP2FJQ0</accession>
<dbReference type="EMBL" id="JAGKON010000013">
    <property type="protein sequence ID" value="MBQ0600895.1"/>
    <property type="molecule type" value="Genomic_DNA"/>
</dbReference>
<dbReference type="AlphaFoldDB" id="A0AAP2FJQ0"/>
<reference evidence="1 2" key="1">
    <citation type="submission" date="2021-03" db="EMBL/GenBank/DDBJ databases">
        <authorList>
            <person name="Stanton E."/>
        </authorList>
    </citation>
    <scope>NUCLEOTIDE SEQUENCE [LARGE SCALE GENOMIC DNA]</scope>
    <source>
        <strain evidence="1 2">2020EL-00037</strain>
    </source>
</reference>
<proteinExistence type="predicted"/>
<gene>
    <name evidence="1" type="ORF">J7S78_13940</name>
</gene>
<sequence length="123" mass="13936">MITMTLKKDFATLVTDKAKSEGIPETMLVERWAKLGKLAEEHPDMLSGDLIAYLNKGEYPSVRVEDVPLPEGKDAEYEAENVRMMMKMLVYALNRHSPNHSCVGKAMSLMKRLGMHKLTDVLR</sequence>
<protein>
    <submittedName>
        <fullName evidence="1">Uncharacterized protein</fullName>
    </submittedName>
</protein>
<name>A0AAP2FJQ0_KLEOX</name>
<keyword evidence="2" id="KW-1185">Reference proteome</keyword>
<evidence type="ECO:0000313" key="1">
    <source>
        <dbReference type="EMBL" id="MBQ0600895.1"/>
    </source>
</evidence>
<dbReference type="RefSeq" id="WP_210846298.1">
    <property type="nucleotide sequence ID" value="NZ_JAGKON010000013.1"/>
</dbReference>
<evidence type="ECO:0000313" key="2">
    <source>
        <dbReference type="Proteomes" id="UP000673434"/>
    </source>
</evidence>